<protein>
    <submittedName>
        <fullName evidence="1">Uncharacterized protein</fullName>
    </submittedName>
</protein>
<sequence length="88" mass="9538">MRYTCSDLGANQMLDLAAAIARLPEQLRPGHVGRIVAETTDADPLPAVAIDYQVSPTGVIELDYAFSANIDPAERHAWEKALSPYLNA</sequence>
<proteinExistence type="predicted"/>
<evidence type="ECO:0000313" key="2">
    <source>
        <dbReference type="Proteomes" id="UP001597252"/>
    </source>
</evidence>
<dbReference type="Proteomes" id="UP001597252">
    <property type="component" value="Unassembled WGS sequence"/>
</dbReference>
<name>A0ABW4E3A9_9LACO</name>
<dbReference type="EMBL" id="JBHTON010000003">
    <property type="protein sequence ID" value="MFD1483882.1"/>
    <property type="molecule type" value="Genomic_DNA"/>
</dbReference>
<gene>
    <name evidence="1" type="ORF">ACFQ5J_01290</name>
</gene>
<accession>A0ABW4E3A9</accession>
<evidence type="ECO:0000313" key="1">
    <source>
        <dbReference type="EMBL" id="MFD1483882.1"/>
    </source>
</evidence>
<organism evidence="1 2">
    <name type="scientific">Lacticaseibacillus baoqingensis</name>
    <dbReference type="NCBI Taxonomy" id="2486013"/>
    <lineage>
        <taxon>Bacteria</taxon>
        <taxon>Bacillati</taxon>
        <taxon>Bacillota</taxon>
        <taxon>Bacilli</taxon>
        <taxon>Lactobacillales</taxon>
        <taxon>Lactobacillaceae</taxon>
        <taxon>Lacticaseibacillus</taxon>
    </lineage>
</organism>
<keyword evidence="2" id="KW-1185">Reference proteome</keyword>
<dbReference type="RefSeq" id="WP_125748895.1">
    <property type="nucleotide sequence ID" value="NZ_JBHTON010000003.1"/>
</dbReference>
<reference evidence="2" key="1">
    <citation type="journal article" date="2019" name="Int. J. Syst. Evol. Microbiol.">
        <title>The Global Catalogue of Microorganisms (GCM) 10K type strain sequencing project: providing services to taxonomists for standard genome sequencing and annotation.</title>
        <authorList>
            <consortium name="The Broad Institute Genomics Platform"/>
            <consortium name="The Broad Institute Genome Sequencing Center for Infectious Disease"/>
            <person name="Wu L."/>
            <person name="Ma J."/>
        </authorList>
    </citation>
    <scope>NUCLEOTIDE SEQUENCE [LARGE SCALE GENOMIC DNA]</scope>
    <source>
        <strain evidence="2">CCM 8903</strain>
    </source>
</reference>
<comment type="caution">
    <text evidence="1">The sequence shown here is derived from an EMBL/GenBank/DDBJ whole genome shotgun (WGS) entry which is preliminary data.</text>
</comment>